<dbReference type="RefSeq" id="WP_091084526.1">
    <property type="nucleotide sequence ID" value="NZ_FNRD01000001.1"/>
</dbReference>
<sequence>MKKKHRSFLYLLLVVCLSNIALHAHSASEMETLRHGISVLATPPPTPTPQFLYYCLNESAVPLSATASTGGTLRWYGNDATGGTFSTNAPTPSTSTPATGGSPIIFYVTQEIGGVESSPRTAIYVYVNQKLDLYCQTVTPNSIKFDFSNTGQASYTYSYSISGGTPVTGTHTSPSNFTVTGLSEGQTVEFTLTAMGAKTCVTPEVYSCKTTCVNNSNPNFAQIAPICSGDPAPVLANTSPNGITGTWSPATVSNTASGSYVFTPNPTAFPCATTQTLPVVITPRATPTFTTIPTTVCQNATAPVLPLNSNNTPSISGTWSPSTVNTSVLGPVTYTFTANAGQCVVATKTTATITVQANVAPNFASIGAICTGNPVPVLATASPNGITGTWAPAVINNTTSSSYVFTPTAGQCATKQTLPVTITPRTVPNFPAIASFCEGTTAPILDNNVASPNGVSGTWAPATISNTASGSYVFTPNANQCATNQTLNVTVNPRISPGFNSFSICSGSVPPVLQTTSPNGIKGTWSPAIVNNMNTGSYIFTPDSNQCANPETIVVTVIPSNTLTDFQWTVTEAFAENQVVTIIAIGSGGKYLYRLDDGPFQESPIFEYVSSGYHTVTVIDEGGCSLPIVRTNILVIGYPKYFTPNADGYNDRWNIFELQDDVGSKIHIFDRYGKLLKEITPDGIGWDGTYNGRPMPGNDYWFVVEYRENDILKKFKSHFSLKR</sequence>
<dbReference type="Pfam" id="PF13585">
    <property type="entry name" value="CHU_C"/>
    <property type="match status" value="1"/>
</dbReference>
<gene>
    <name evidence="3" type="ORF">SAMN05443667_101654</name>
</gene>
<dbReference type="InterPro" id="IPR014755">
    <property type="entry name" value="Cu-Rt/internalin_Ig-like"/>
</dbReference>
<protein>
    <submittedName>
        <fullName evidence="3">Gliding motility-associated C-terminal domain-containing protein</fullName>
    </submittedName>
</protein>
<dbReference type="Gene3D" id="2.60.40.1220">
    <property type="match status" value="3"/>
</dbReference>
<dbReference type="EMBL" id="FNRD01000001">
    <property type="protein sequence ID" value="SEA02650.1"/>
    <property type="molecule type" value="Genomic_DNA"/>
</dbReference>
<dbReference type="AlphaFoldDB" id="A0A1H3XTT8"/>
<organism evidence="3 4">
    <name type="scientific">Flavobacterium gillisiae</name>
    <dbReference type="NCBI Taxonomy" id="150146"/>
    <lineage>
        <taxon>Bacteria</taxon>
        <taxon>Pseudomonadati</taxon>
        <taxon>Bacteroidota</taxon>
        <taxon>Flavobacteriia</taxon>
        <taxon>Flavobacteriales</taxon>
        <taxon>Flavobacteriaceae</taxon>
        <taxon>Flavobacterium</taxon>
    </lineage>
</organism>
<dbReference type="InterPro" id="IPR026341">
    <property type="entry name" value="T9SS_type_B"/>
</dbReference>
<dbReference type="STRING" id="150146.SAMN05443667_101654"/>
<feature type="signal peptide" evidence="2">
    <location>
        <begin position="1"/>
        <end position="26"/>
    </location>
</feature>
<evidence type="ECO:0000256" key="2">
    <source>
        <dbReference type="SAM" id="SignalP"/>
    </source>
</evidence>
<proteinExistence type="predicted"/>
<name>A0A1H3XTT8_9FLAO</name>
<accession>A0A1H3XTT8</accession>
<keyword evidence="1 2" id="KW-0732">Signal</keyword>
<reference evidence="4" key="1">
    <citation type="submission" date="2016-10" db="EMBL/GenBank/DDBJ databases">
        <authorList>
            <person name="Varghese N."/>
            <person name="Submissions S."/>
        </authorList>
    </citation>
    <scope>NUCLEOTIDE SEQUENCE [LARGE SCALE GENOMIC DNA]</scope>
    <source>
        <strain evidence="4">DSM 22376</strain>
    </source>
</reference>
<evidence type="ECO:0000313" key="4">
    <source>
        <dbReference type="Proteomes" id="UP000198951"/>
    </source>
</evidence>
<feature type="chain" id="PRO_5011536014" evidence="2">
    <location>
        <begin position="27"/>
        <end position="723"/>
    </location>
</feature>
<evidence type="ECO:0000313" key="3">
    <source>
        <dbReference type="EMBL" id="SEA02650.1"/>
    </source>
</evidence>
<dbReference type="NCBIfam" id="TIGR04131">
    <property type="entry name" value="Bac_Flav_CTERM"/>
    <property type="match status" value="1"/>
</dbReference>
<dbReference type="OrthoDB" id="9765926at2"/>
<dbReference type="Proteomes" id="UP000198951">
    <property type="component" value="Unassembled WGS sequence"/>
</dbReference>
<keyword evidence="4" id="KW-1185">Reference proteome</keyword>
<evidence type="ECO:0000256" key="1">
    <source>
        <dbReference type="ARBA" id="ARBA00022729"/>
    </source>
</evidence>